<proteinExistence type="predicted"/>
<dbReference type="RefSeq" id="WP_093241645.1">
    <property type="nucleotide sequence ID" value="NZ_FNQF01000004.1"/>
</dbReference>
<accession>A0A1H3ZNC7</accession>
<reference evidence="1 2" key="1">
    <citation type="submission" date="2016-10" db="EMBL/GenBank/DDBJ databases">
        <authorList>
            <person name="de Groot N.N."/>
        </authorList>
    </citation>
    <scope>NUCLEOTIDE SEQUENCE [LARGE SCALE GENOMIC DNA]</scope>
    <source>
        <strain evidence="1 2">DSM 23581</strain>
    </source>
</reference>
<dbReference type="STRING" id="908615.SAMN05421540_104128"/>
<dbReference type="AlphaFoldDB" id="A0A1H3ZNC7"/>
<keyword evidence="2" id="KW-1185">Reference proteome</keyword>
<protein>
    <recommendedName>
        <fullName evidence="3">GAF domain-containing protein</fullName>
    </recommendedName>
</protein>
<gene>
    <name evidence="1" type="ORF">SAMN05421540_104128</name>
</gene>
<dbReference type="Proteomes" id="UP000198820">
    <property type="component" value="Unassembled WGS sequence"/>
</dbReference>
<dbReference type="EMBL" id="FNQF01000004">
    <property type="protein sequence ID" value="SEA24764.1"/>
    <property type="molecule type" value="Genomic_DNA"/>
</dbReference>
<name>A0A1H3ZNC7_9FLAO</name>
<organism evidence="1 2">
    <name type="scientific">Psychroflexus halocasei</name>
    <dbReference type="NCBI Taxonomy" id="908615"/>
    <lineage>
        <taxon>Bacteria</taxon>
        <taxon>Pseudomonadati</taxon>
        <taxon>Bacteroidota</taxon>
        <taxon>Flavobacteriia</taxon>
        <taxon>Flavobacteriales</taxon>
        <taxon>Flavobacteriaceae</taxon>
        <taxon>Psychroflexus</taxon>
    </lineage>
</organism>
<sequence>MKQNYQFPFKISVSFKKVIQLYKERLRTEKNPIAKNYIESLLEYIAKYPELVEGVDIDKKLKLYDDIIKVVLDDIFPNMLSNNEIKAATVPFIPTIFCKSDRLDKILSEAGDGYELSPREFNVELNYIFACVIILNEYYGCQIDYRIPLYYDIPDKDGKIKTYRLFVNSDFVEIEPLDKAVEITDEDVDLLMSNPKDIDLWESYFPKNSWHFKGFTLFSFSDVTIDEQVSRLKTVLINNSLKNDVVVYDQLTSVFRNMFNVDDLEFGFTLFNQDKKTFNVIDSEKIESFILGDLISEKCENVICQDSLRNLAVKGDYFCISDVEKYNQNHNDMKLSENLISKGFKSVILAPISKGGNIIGILEIVARQKNQLNQINAIKLNAVLPYLYASAERNKIEQQNRVKAVIQSKCTSIHESVEWRFEKEAHKYIEAKDNGKNYEFEDIIFSDVFPLYGQIDIVASSEERNKAIEYDLNKQLNIMLDIFEDANKLSSLPIYEHSIFRIREYLDKIENNFTANLEQRVSSLIFNELDPVLDHIIDEEPSLDKKILSYNQLLSKDNNLIYERRKEFDQTVHESNEKLAEYIDQKQLEAQKIFPHYFERYKTDGVEHNLYIGQSISSSKKFSHVLLQNLRLWQLQVMCEMENEFYKIQDHADLPLQAASMILVFNSQLSIRYRMDEKKFDVDGTYNARYEVIKKRIDKALIKGTDERITQKGKIAIVYTSSEMKNEYKKYISYLQSKKYISNQVEDLILEDVQGVSGLKALRIEVCYHMEENEKQTISYDELMKQLH</sequence>
<evidence type="ECO:0000313" key="2">
    <source>
        <dbReference type="Proteomes" id="UP000198820"/>
    </source>
</evidence>
<evidence type="ECO:0000313" key="1">
    <source>
        <dbReference type="EMBL" id="SEA24764.1"/>
    </source>
</evidence>
<evidence type="ECO:0008006" key="3">
    <source>
        <dbReference type="Google" id="ProtNLM"/>
    </source>
</evidence>